<feature type="transmembrane region" description="Helical" evidence="7">
    <location>
        <begin position="63"/>
        <end position="83"/>
    </location>
</feature>
<evidence type="ECO:0000256" key="3">
    <source>
        <dbReference type="ARBA" id="ARBA00022692"/>
    </source>
</evidence>
<proteinExistence type="inferred from homology"/>
<protein>
    <submittedName>
        <fullName evidence="8">Uncharacterized protein</fullName>
    </submittedName>
</protein>
<dbReference type="KEGG" id="nai:NECAME_18326"/>
<accession>W2SUZ8</accession>
<dbReference type="GO" id="GO:0097108">
    <property type="term" value="F:hedgehog family protein binding"/>
    <property type="evidence" value="ECO:0007669"/>
    <property type="project" value="TreeGrafter"/>
</dbReference>
<evidence type="ECO:0000256" key="4">
    <source>
        <dbReference type="ARBA" id="ARBA00022989"/>
    </source>
</evidence>
<evidence type="ECO:0000256" key="1">
    <source>
        <dbReference type="ARBA" id="ARBA00004141"/>
    </source>
</evidence>
<gene>
    <name evidence="8" type="ORF">NECAME_18326</name>
</gene>
<dbReference type="GO" id="GO:0008158">
    <property type="term" value="F:hedgehog receptor activity"/>
    <property type="evidence" value="ECO:0007669"/>
    <property type="project" value="TreeGrafter"/>
</dbReference>
<feature type="non-terminal residue" evidence="8">
    <location>
        <position position="1"/>
    </location>
</feature>
<dbReference type="GO" id="GO:0005886">
    <property type="term" value="C:plasma membrane"/>
    <property type="evidence" value="ECO:0007669"/>
    <property type="project" value="TreeGrafter"/>
</dbReference>
<evidence type="ECO:0000256" key="2">
    <source>
        <dbReference type="ARBA" id="ARBA00005585"/>
    </source>
</evidence>
<feature type="transmembrane region" description="Helical" evidence="7">
    <location>
        <begin position="34"/>
        <end position="56"/>
    </location>
</feature>
<dbReference type="EMBL" id="KI660760">
    <property type="protein sequence ID" value="ETN73455.1"/>
    <property type="molecule type" value="Genomic_DNA"/>
</dbReference>
<dbReference type="SUPFAM" id="SSF82866">
    <property type="entry name" value="Multidrug efflux transporter AcrB transmembrane domain"/>
    <property type="match status" value="1"/>
</dbReference>
<evidence type="ECO:0000256" key="7">
    <source>
        <dbReference type="SAM" id="Phobius"/>
    </source>
</evidence>
<keyword evidence="5 7" id="KW-0472">Membrane</keyword>
<reference evidence="9" key="1">
    <citation type="journal article" date="2014" name="Nat. Genet.">
        <title>Genome of the human hookworm Necator americanus.</title>
        <authorList>
            <person name="Tang Y.T."/>
            <person name="Gao X."/>
            <person name="Rosa B.A."/>
            <person name="Abubucker S."/>
            <person name="Hallsworth-Pepin K."/>
            <person name="Martin J."/>
            <person name="Tyagi R."/>
            <person name="Heizer E."/>
            <person name="Zhang X."/>
            <person name="Bhonagiri-Palsikar V."/>
            <person name="Minx P."/>
            <person name="Warren W.C."/>
            <person name="Wang Q."/>
            <person name="Zhan B."/>
            <person name="Hotez P.J."/>
            <person name="Sternberg P.W."/>
            <person name="Dougall A."/>
            <person name="Gaze S.T."/>
            <person name="Mulvenna J."/>
            <person name="Sotillo J."/>
            <person name="Ranganathan S."/>
            <person name="Rabelo E.M."/>
            <person name="Wilson R.K."/>
            <person name="Felgner P.L."/>
            <person name="Bethony J."/>
            <person name="Hawdon J.M."/>
            <person name="Gasser R.B."/>
            <person name="Loukas A."/>
            <person name="Mitreva M."/>
        </authorList>
    </citation>
    <scope>NUCLEOTIDE SEQUENCE [LARGE SCALE GENOMIC DNA]</scope>
</reference>
<dbReference type="OrthoDB" id="5873834at2759"/>
<keyword evidence="9" id="KW-1185">Reference proteome</keyword>
<evidence type="ECO:0000313" key="9">
    <source>
        <dbReference type="Proteomes" id="UP000053676"/>
    </source>
</evidence>
<dbReference type="PANTHER" id="PTHR46022">
    <property type="entry name" value="PROTEIN PATCHED"/>
    <property type="match status" value="1"/>
</dbReference>
<keyword evidence="4 7" id="KW-1133">Transmembrane helix</keyword>
<sequence>EVRAVCEQYTTKGLSNFPSGIAFTFWEQYLFLRWNLFCAICIIAFAVFAVISIMMFNPWAAAMVMVIVVIVTIELGGFMGILGVKMNPISAVTLICAVGIGKVKVSLKIGLKALTIRDRRLYQAWYDCRKLATRVRICLCRS</sequence>
<dbReference type="Proteomes" id="UP000053676">
    <property type="component" value="Unassembled WGS sequence"/>
</dbReference>
<dbReference type="STRING" id="51031.W2SUZ8"/>
<name>W2SUZ8_NECAM</name>
<keyword evidence="6" id="KW-0325">Glycoprotein</keyword>
<evidence type="ECO:0000313" key="8">
    <source>
        <dbReference type="EMBL" id="ETN73455.1"/>
    </source>
</evidence>
<dbReference type="AlphaFoldDB" id="W2SUZ8"/>
<dbReference type="GO" id="GO:0005119">
    <property type="term" value="F:smoothened binding"/>
    <property type="evidence" value="ECO:0007669"/>
    <property type="project" value="TreeGrafter"/>
</dbReference>
<dbReference type="GO" id="GO:0045879">
    <property type="term" value="P:negative regulation of smoothened signaling pathway"/>
    <property type="evidence" value="ECO:0007669"/>
    <property type="project" value="TreeGrafter"/>
</dbReference>
<keyword evidence="3 7" id="KW-0812">Transmembrane</keyword>
<evidence type="ECO:0000256" key="5">
    <source>
        <dbReference type="ARBA" id="ARBA00023136"/>
    </source>
</evidence>
<comment type="similarity">
    <text evidence="2">Belongs to the patched family.</text>
</comment>
<comment type="subcellular location">
    <subcellularLocation>
        <location evidence="1">Membrane</location>
        <topology evidence="1">Multi-pass membrane protein</topology>
    </subcellularLocation>
</comment>
<organism evidence="8 9">
    <name type="scientific">Necator americanus</name>
    <name type="common">Human hookworm</name>
    <dbReference type="NCBI Taxonomy" id="51031"/>
    <lineage>
        <taxon>Eukaryota</taxon>
        <taxon>Metazoa</taxon>
        <taxon>Ecdysozoa</taxon>
        <taxon>Nematoda</taxon>
        <taxon>Chromadorea</taxon>
        <taxon>Rhabditida</taxon>
        <taxon>Rhabditina</taxon>
        <taxon>Rhabditomorpha</taxon>
        <taxon>Strongyloidea</taxon>
        <taxon>Ancylostomatidae</taxon>
        <taxon>Bunostominae</taxon>
        <taxon>Necator</taxon>
    </lineage>
</organism>
<evidence type="ECO:0000256" key="6">
    <source>
        <dbReference type="ARBA" id="ARBA00023180"/>
    </source>
</evidence>
<dbReference type="PANTHER" id="PTHR46022:SF6">
    <property type="entry name" value="PROTEIN PATCHED HOMOLOG 3"/>
    <property type="match status" value="1"/>
</dbReference>